<feature type="chain" id="PRO_5010612272" description="Secreted protein" evidence="2">
    <location>
        <begin position="24"/>
        <end position="258"/>
    </location>
</feature>
<keyword evidence="6" id="KW-1185">Reference proteome</keyword>
<dbReference type="Proteomes" id="UP000180166">
    <property type="component" value="Chromosome"/>
</dbReference>
<dbReference type="AlphaFoldDB" id="A0A0B8NC58"/>
<dbReference type="KEGG" id="nsr:NS506_00012"/>
<dbReference type="OrthoDB" id="4554736at2"/>
<evidence type="ECO:0000313" key="6">
    <source>
        <dbReference type="Proteomes" id="UP000037179"/>
    </source>
</evidence>
<proteinExistence type="predicted"/>
<dbReference type="EMBL" id="CP017839">
    <property type="protein sequence ID" value="APB01872.1"/>
    <property type="molecule type" value="Genomic_DNA"/>
</dbReference>
<reference evidence="6" key="1">
    <citation type="submission" date="2015-07" db="EMBL/GenBank/DDBJ databases">
        <title>Nocardia seriolae U-1 whole genome shotgun sequence.</title>
        <authorList>
            <person name="Imajoh M."/>
            <person name="Fukumoto Y."/>
            <person name="Sukeda M."/>
            <person name="Yamane J."/>
            <person name="Yamasaki K."/>
            <person name="Shimizu M."/>
            <person name="Ohnishi K."/>
            <person name="Oshima S."/>
        </authorList>
    </citation>
    <scope>NUCLEOTIDE SEQUENCE [LARGE SCALE GENOMIC DNA]</scope>
    <source>
        <strain evidence="6">U-1</strain>
    </source>
</reference>
<name>A0A0B8NC58_9NOCA</name>
<evidence type="ECO:0000313" key="5">
    <source>
        <dbReference type="EMBL" id="GAP31759.1"/>
    </source>
</evidence>
<feature type="signal peptide" evidence="2">
    <location>
        <begin position="1"/>
        <end position="23"/>
    </location>
</feature>
<feature type="compositionally biased region" description="Low complexity" evidence="1">
    <location>
        <begin position="32"/>
        <end position="51"/>
    </location>
</feature>
<evidence type="ECO:0000256" key="1">
    <source>
        <dbReference type="SAM" id="MobiDB-lite"/>
    </source>
</evidence>
<feature type="region of interest" description="Disordered" evidence="1">
    <location>
        <begin position="27"/>
        <end position="81"/>
    </location>
</feature>
<feature type="compositionally biased region" description="Pro residues" evidence="1">
    <location>
        <begin position="157"/>
        <end position="170"/>
    </location>
</feature>
<feature type="region of interest" description="Disordered" evidence="1">
    <location>
        <begin position="153"/>
        <end position="178"/>
    </location>
</feature>
<dbReference type="KEGG" id="nsr:NS506_07857"/>
<sequence>MRFAHFALLAAAPVLVVAVTACSHSKDSAKNTTSTTVAASGTTAPATATTPPVSPKPLPPNPTRPPVPTTPSAADVNCGPVTGANGQSADVIAYASSAGVPGCTEAITVATHYVMGTSSGEAVQIDGWTCEAQPDTAVPRICFKDGFLIGLRGGAAPKPPAPPTTTPPPTTTSAAPAGNVNCGTVTDAGGGTRTVIAVATPAGTVGCTEAINVATQYVQTISDTDVATSNGWSCNAQPDTAYPSMCAKDGLLINLGAQ</sequence>
<evidence type="ECO:0000256" key="2">
    <source>
        <dbReference type="SAM" id="SignalP"/>
    </source>
</evidence>
<dbReference type="EMBL" id="CP017839">
    <property type="protein sequence ID" value="APA94103.1"/>
    <property type="molecule type" value="Genomic_DNA"/>
</dbReference>
<dbReference type="RefSeq" id="WP_033090335.1">
    <property type="nucleotide sequence ID" value="NZ_AP017900.1"/>
</dbReference>
<accession>A0A0B8NC58</accession>
<dbReference type="Proteomes" id="UP000037179">
    <property type="component" value="Unassembled WGS sequence"/>
</dbReference>
<evidence type="ECO:0008006" key="8">
    <source>
        <dbReference type="Google" id="ProtNLM"/>
    </source>
</evidence>
<dbReference type="GeneID" id="93372115"/>
<reference evidence="5 6" key="2">
    <citation type="journal article" date="2016" name="Genome Announc.">
        <title>Draft Genome Sequence of Erythromycin- and Oxytetracycline-Sensitive Nocardia seriolae Strain U-1 (NBRC 110359).</title>
        <authorList>
            <person name="Imajoh M."/>
            <person name="Sukeda M."/>
            <person name="Shimizu M."/>
            <person name="Yamane J."/>
            <person name="Ohnishi K."/>
            <person name="Oshima S."/>
        </authorList>
    </citation>
    <scope>NUCLEOTIDE SEQUENCE [LARGE SCALE GENOMIC DNA]</scope>
    <source>
        <strain evidence="5 6">U-1</strain>
    </source>
</reference>
<gene>
    <name evidence="3" type="ORF">NS506_00012</name>
    <name evidence="4" type="ORF">NS506_07857</name>
    <name evidence="5" type="ORF">NSK11_contig00126-0008</name>
</gene>
<evidence type="ECO:0000313" key="4">
    <source>
        <dbReference type="EMBL" id="APB01872.1"/>
    </source>
</evidence>
<dbReference type="EMBL" id="BBYQ01000126">
    <property type="protein sequence ID" value="GAP31759.1"/>
    <property type="molecule type" value="Genomic_DNA"/>
</dbReference>
<protein>
    <recommendedName>
        <fullName evidence="8">Secreted protein</fullName>
    </recommendedName>
</protein>
<feature type="compositionally biased region" description="Pro residues" evidence="1">
    <location>
        <begin position="52"/>
        <end position="69"/>
    </location>
</feature>
<organism evidence="5 6">
    <name type="scientific">Nocardia seriolae</name>
    <dbReference type="NCBI Taxonomy" id="37332"/>
    <lineage>
        <taxon>Bacteria</taxon>
        <taxon>Bacillati</taxon>
        <taxon>Actinomycetota</taxon>
        <taxon>Actinomycetes</taxon>
        <taxon>Mycobacteriales</taxon>
        <taxon>Nocardiaceae</taxon>
        <taxon>Nocardia</taxon>
    </lineage>
</organism>
<evidence type="ECO:0000313" key="7">
    <source>
        <dbReference type="Proteomes" id="UP000180166"/>
    </source>
</evidence>
<keyword evidence="2" id="KW-0732">Signal</keyword>
<evidence type="ECO:0000313" key="3">
    <source>
        <dbReference type="EMBL" id="APA94103.1"/>
    </source>
</evidence>
<reference evidence="3 7" key="3">
    <citation type="submission" date="2016-10" db="EMBL/GenBank/DDBJ databases">
        <title>Genome sequence of Nocardia seriolae strain EM150506, isolated from Anguila japonica.</title>
        <authorList>
            <person name="Han H.-J."/>
        </authorList>
    </citation>
    <scope>NUCLEOTIDE SEQUENCE [LARGE SCALE GENOMIC DNA]</scope>
    <source>
        <strain evidence="3 7">EM150506</strain>
    </source>
</reference>
<dbReference type="PROSITE" id="PS51257">
    <property type="entry name" value="PROKAR_LIPOPROTEIN"/>
    <property type="match status" value="1"/>
</dbReference>